<keyword evidence="2" id="KW-1185">Reference proteome</keyword>
<name>A0A0C2T972_AMAMK</name>
<gene>
    <name evidence="1" type="ORF">M378DRAFT_164735</name>
</gene>
<dbReference type="HOGENOM" id="CLU_3031887_0_0_1"/>
<dbReference type="InParanoid" id="A0A0C2T972"/>
<proteinExistence type="predicted"/>
<evidence type="ECO:0000313" key="1">
    <source>
        <dbReference type="EMBL" id="KIL63224.1"/>
    </source>
</evidence>
<dbReference type="EMBL" id="KN818261">
    <property type="protein sequence ID" value="KIL63224.1"/>
    <property type="molecule type" value="Genomic_DNA"/>
</dbReference>
<evidence type="ECO:0000313" key="2">
    <source>
        <dbReference type="Proteomes" id="UP000054549"/>
    </source>
</evidence>
<dbReference type="Proteomes" id="UP000054549">
    <property type="component" value="Unassembled WGS sequence"/>
</dbReference>
<dbReference type="AlphaFoldDB" id="A0A0C2T972"/>
<accession>A0A0C2T972</accession>
<organism evidence="1 2">
    <name type="scientific">Amanita muscaria (strain Koide BX008)</name>
    <dbReference type="NCBI Taxonomy" id="946122"/>
    <lineage>
        <taxon>Eukaryota</taxon>
        <taxon>Fungi</taxon>
        <taxon>Dikarya</taxon>
        <taxon>Basidiomycota</taxon>
        <taxon>Agaricomycotina</taxon>
        <taxon>Agaricomycetes</taxon>
        <taxon>Agaricomycetidae</taxon>
        <taxon>Agaricales</taxon>
        <taxon>Pluteineae</taxon>
        <taxon>Amanitaceae</taxon>
        <taxon>Amanita</taxon>
    </lineage>
</organism>
<sequence>MDAERSRSRMRCLMMVRRTAAAGANSLRIESSQVSFAAFVHSTLPMYTVANTVRM</sequence>
<reference evidence="1 2" key="1">
    <citation type="submission" date="2014-04" db="EMBL/GenBank/DDBJ databases">
        <title>Evolutionary Origins and Diversification of the Mycorrhizal Mutualists.</title>
        <authorList>
            <consortium name="DOE Joint Genome Institute"/>
            <consortium name="Mycorrhizal Genomics Consortium"/>
            <person name="Kohler A."/>
            <person name="Kuo A."/>
            <person name="Nagy L.G."/>
            <person name="Floudas D."/>
            <person name="Copeland A."/>
            <person name="Barry K.W."/>
            <person name="Cichocki N."/>
            <person name="Veneault-Fourrey C."/>
            <person name="LaButti K."/>
            <person name="Lindquist E.A."/>
            <person name="Lipzen A."/>
            <person name="Lundell T."/>
            <person name="Morin E."/>
            <person name="Murat C."/>
            <person name="Riley R."/>
            <person name="Ohm R."/>
            <person name="Sun H."/>
            <person name="Tunlid A."/>
            <person name="Henrissat B."/>
            <person name="Grigoriev I.V."/>
            <person name="Hibbett D.S."/>
            <person name="Martin F."/>
        </authorList>
    </citation>
    <scope>NUCLEOTIDE SEQUENCE [LARGE SCALE GENOMIC DNA]</scope>
    <source>
        <strain evidence="1 2">Koide BX008</strain>
    </source>
</reference>
<protein>
    <submittedName>
        <fullName evidence="1">Uncharacterized protein</fullName>
    </submittedName>
</protein>